<dbReference type="KEGG" id="maic:MAIC_50250"/>
<name>A0AAD1HR72_9MYCO</name>
<gene>
    <name evidence="3" type="ORF">MAIC_50250</name>
</gene>
<evidence type="ECO:0000256" key="1">
    <source>
        <dbReference type="SAM" id="Phobius"/>
    </source>
</evidence>
<accession>A0AAD1HR72</accession>
<keyword evidence="1" id="KW-0812">Transmembrane</keyword>
<dbReference type="Proteomes" id="UP000467327">
    <property type="component" value="Chromosome"/>
</dbReference>
<keyword evidence="1" id="KW-1133">Transmembrane helix</keyword>
<reference evidence="3 4" key="1">
    <citation type="journal article" date="2019" name="Emerg. Microbes Infect.">
        <title>Comprehensive subspecies identification of 175 nontuberculous mycobacteria species based on 7547 genomic profiles.</title>
        <authorList>
            <person name="Matsumoto Y."/>
            <person name="Kinjo T."/>
            <person name="Motooka D."/>
            <person name="Nabeya D."/>
            <person name="Jung N."/>
            <person name="Uechi K."/>
            <person name="Horii T."/>
            <person name="Iida T."/>
            <person name="Fujita J."/>
            <person name="Nakamura S."/>
        </authorList>
    </citation>
    <scope>NUCLEOTIDE SEQUENCE [LARGE SCALE GENOMIC DNA]</scope>
    <source>
        <strain evidence="3 4">JCM 6376</strain>
    </source>
</reference>
<feature type="chain" id="PRO_5042137397" description="Cellulose biosynthesis cyclic di-GMP-binding regulatory protein BcsB" evidence="2">
    <location>
        <begin position="33"/>
        <end position="658"/>
    </location>
</feature>
<dbReference type="EMBL" id="AP022561">
    <property type="protein sequence ID" value="BBX10222.1"/>
    <property type="molecule type" value="Genomic_DNA"/>
</dbReference>
<feature type="transmembrane region" description="Helical" evidence="1">
    <location>
        <begin position="625"/>
        <end position="648"/>
    </location>
</feature>
<dbReference type="AlphaFoldDB" id="A0AAD1HR72"/>
<evidence type="ECO:0000313" key="4">
    <source>
        <dbReference type="Proteomes" id="UP000467327"/>
    </source>
</evidence>
<keyword evidence="1" id="KW-0472">Membrane</keyword>
<dbReference type="Gene3D" id="2.60.120.260">
    <property type="entry name" value="Galactose-binding domain-like"/>
    <property type="match status" value="1"/>
</dbReference>
<evidence type="ECO:0000256" key="2">
    <source>
        <dbReference type="SAM" id="SignalP"/>
    </source>
</evidence>
<keyword evidence="2" id="KW-0732">Signal</keyword>
<sequence>MNRFTAKRAVTWAILLVLSATLFGSSAGVAYAAPGDTADPPAAVEANVLSWPALGLQSTVELYGRARTPVTVPLPAGMTASRLRGMIGMPENVTAGYLEIDDGDGKFLASVDLSAAATAQAATPFDVDISAARVQGSSIDLSFVIRVRDTVDRACAPLQRLTISDLTTEFTGTNPPVTTIASFFPSVLGRVTIYAASDANSAEQQAVLTLVSTLARIYAPRPLPITVVSQPRGAQPPPALGMDRAVVVETGEPGLSVENPGAPDAYLRISGDGDQLSAQVSLLTTELQPLAQVAAARVTQAGSDTVQRGDTLTFGELKVSGQATFFETSTFEVGSDRASLGPRFDGVQVHLLADYTPVHQGDASTVMIRSNNVIVYRGTLDGTGRLDTTFNLDSRILDQRYINLQFTLTDTPAQDCSPLVAPMTFQIDPRSTLTMHRGGAPLGGFTAFPSEFSPKFVVALDGSSPNQLSYAADIVAVVSRITKTPLTPQVVSLQSAVDGNSGALIVANSGAIKQTALNPPIGGEGPMVKFGLPTELNVNMEGGLGSIQAFADPQRNRSVILVTTTGDWKLVDPLFSYIAASDRNWLGLTGDVLAAGEAGTPTNVAIRTTSDSLAPTQTSGSSGGWLKYGLIGGGVLAVIAVLAVILALRRPKPADVDE</sequence>
<feature type="signal peptide" evidence="2">
    <location>
        <begin position="1"/>
        <end position="32"/>
    </location>
</feature>
<keyword evidence="4" id="KW-1185">Reference proteome</keyword>
<evidence type="ECO:0000313" key="3">
    <source>
        <dbReference type="EMBL" id="BBX10222.1"/>
    </source>
</evidence>
<dbReference type="RefSeq" id="WP_115318448.1">
    <property type="nucleotide sequence ID" value="NZ_AP022561.1"/>
</dbReference>
<evidence type="ECO:0008006" key="5">
    <source>
        <dbReference type="Google" id="ProtNLM"/>
    </source>
</evidence>
<proteinExistence type="predicted"/>
<protein>
    <recommendedName>
        <fullName evidence="5">Cellulose biosynthesis cyclic di-GMP-binding regulatory protein BcsB</fullName>
    </recommendedName>
</protein>
<organism evidence="3 4">
    <name type="scientific">Mycolicibacterium aichiense</name>
    <dbReference type="NCBI Taxonomy" id="1799"/>
    <lineage>
        <taxon>Bacteria</taxon>
        <taxon>Bacillati</taxon>
        <taxon>Actinomycetota</taxon>
        <taxon>Actinomycetes</taxon>
        <taxon>Mycobacteriales</taxon>
        <taxon>Mycobacteriaceae</taxon>
        <taxon>Mycolicibacterium</taxon>
    </lineage>
</organism>